<evidence type="ECO:0000256" key="1">
    <source>
        <dbReference type="ARBA" id="ARBA00009156"/>
    </source>
</evidence>
<dbReference type="STRING" id="545619.SAMN04489860_2552"/>
<dbReference type="Pfam" id="PF02782">
    <property type="entry name" value="FGGY_C"/>
    <property type="match status" value="1"/>
</dbReference>
<keyword evidence="2" id="KW-0859">Xylose metabolism</keyword>
<protein>
    <submittedName>
        <fullName evidence="7">Sugar (Pentulose or hexulose) kinase</fullName>
    </submittedName>
</protein>
<evidence type="ECO:0000256" key="2">
    <source>
        <dbReference type="ARBA" id="ARBA00022629"/>
    </source>
</evidence>
<comment type="similarity">
    <text evidence="1">Belongs to the FGGY kinase family.</text>
</comment>
<name>A0A1H1VMK0_9CELL</name>
<evidence type="ECO:0000259" key="5">
    <source>
        <dbReference type="Pfam" id="PF00370"/>
    </source>
</evidence>
<dbReference type="Pfam" id="PF00370">
    <property type="entry name" value="FGGY_N"/>
    <property type="match status" value="1"/>
</dbReference>
<dbReference type="AlphaFoldDB" id="A0A1H1VMK0"/>
<evidence type="ECO:0000259" key="6">
    <source>
        <dbReference type="Pfam" id="PF02782"/>
    </source>
</evidence>
<dbReference type="GO" id="GO:0042732">
    <property type="term" value="P:D-xylose metabolic process"/>
    <property type="evidence" value="ECO:0007669"/>
    <property type="project" value="UniProtKB-KW"/>
</dbReference>
<dbReference type="eggNOG" id="COG1070">
    <property type="taxonomic scope" value="Bacteria"/>
</dbReference>
<dbReference type="Gene3D" id="3.30.420.40">
    <property type="match status" value="2"/>
</dbReference>
<dbReference type="EMBL" id="LT629776">
    <property type="protein sequence ID" value="SDS86032.1"/>
    <property type="molecule type" value="Genomic_DNA"/>
</dbReference>
<feature type="domain" description="Carbohydrate kinase FGGY C-terminal" evidence="6">
    <location>
        <begin position="277"/>
        <end position="473"/>
    </location>
</feature>
<dbReference type="PANTHER" id="PTHR43095">
    <property type="entry name" value="SUGAR KINASE"/>
    <property type="match status" value="1"/>
</dbReference>
<evidence type="ECO:0000313" key="7">
    <source>
        <dbReference type="EMBL" id="SDS86032.1"/>
    </source>
</evidence>
<evidence type="ECO:0000256" key="3">
    <source>
        <dbReference type="ARBA" id="ARBA00022679"/>
    </source>
</evidence>
<dbReference type="SUPFAM" id="SSF53067">
    <property type="entry name" value="Actin-like ATPase domain"/>
    <property type="match status" value="2"/>
</dbReference>
<accession>A0A1H1VMK0</accession>
<feature type="domain" description="Carbohydrate kinase FGGY N-terminal" evidence="5">
    <location>
        <begin position="16"/>
        <end position="241"/>
    </location>
</feature>
<organism evidence="7 8">
    <name type="scientific">Paraoerskovia marina</name>
    <dbReference type="NCBI Taxonomy" id="545619"/>
    <lineage>
        <taxon>Bacteria</taxon>
        <taxon>Bacillati</taxon>
        <taxon>Actinomycetota</taxon>
        <taxon>Actinomycetes</taxon>
        <taxon>Micrococcales</taxon>
        <taxon>Cellulomonadaceae</taxon>
        <taxon>Paraoerskovia</taxon>
    </lineage>
</organism>
<dbReference type="InterPro" id="IPR050406">
    <property type="entry name" value="FGGY_Carb_Kinase"/>
</dbReference>
<reference evidence="7 8" key="1">
    <citation type="submission" date="2016-10" db="EMBL/GenBank/DDBJ databases">
        <authorList>
            <person name="de Groot N.N."/>
        </authorList>
    </citation>
    <scope>NUCLEOTIDE SEQUENCE [LARGE SCALE GENOMIC DNA]</scope>
    <source>
        <strain evidence="7 8">DSM 22126</strain>
    </source>
</reference>
<dbReference type="PANTHER" id="PTHR43095:SF5">
    <property type="entry name" value="XYLULOSE KINASE"/>
    <property type="match status" value="1"/>
</dbReference>
<sequence length="543" mass="56324">MNTASIAATIMEGRTALGIELGSTRIKACLVDSDGTPLASGSHTWENELVDGVWTYSLDAVWVGVQAAVRALLESAHDQYGARPDHFGAIGISAMMHGYLAFDAFDNLLTPFRTWRNTGTGRAAAGLTALLGVNIPQRWSVAHAYQAILDEEPHVAAVAHLTTLAGYVHWRLTGQKVLGIGDAAGMFPVDAAAASYDVDRLRLFDSAVATQHEYPSLSELLPRVLTAGQHAGRLTDEGALLLDPAGRLQPGIPFCPPEGDAGTGMVATNAVAARTGNVSVGTSVFAMVVLEQGLSAVHDEIDQVATPAGAPVAMVHCNNGAGELAAWAGVFREFAHATGNEVAADDVYEVLLRSALLGAPDAAGILAYNHLAGEPVVGTDAGCPLVVRSPESELTLANFARSQVYGIFGTLSLGMAVLRRDGVELDAIRAHGGLFRTEGAGQRLLAAALGVPVSVGAGAGEGGAWGAALLAVYLGHAHRVDLAGYLAEQVFAGAPVTVVAPDPEDLAGFAVFLQRYEVGLDVERAAVRVDGARVSRAAGELVR</sequence>
<evidence type="ECO:0000313" key="8">
    <source>
        <dbReference type="Proteomes" id="UP000185663"/>
    </source>
</evidence>
<keyword evidence="8" id="KW-1185">Reference proteome</keyword>
<dbReference type="InterPro" id="IPR018485">
    <property type="entry name" value="FGGY_C"/>
</dbReference>
<proteinExistence type="inferred from homology"/>
<dbReference type="GO" id="GO:0016301">
    <property type="term" value="F:kinase activity"/>
    <property type="evidence" value="ECO:0007669"/>
    <property type="project" value="UniProtKB-KW"/>
</dbReference>
<keyword evidence="3" id="KW-0808">Transferase</keyword>
<keyword evidence="2" id="KW-0119">Carbohydrate metabolism</keyword>
<gene>
    <name evidence="7" type="ORF">SAMN04489860_2552</name>
</gene>
<evidence type="ECO:0000256" key="4">
    <source>
        <dbReference type="ARBA" id="ARBA00022777"/>
    </source>
</evidence>
<dbReference type="CDD" id="cd07809">
    <property type="entry name" value="ASKHA_NBD_FGGY_BaXK-like"/>
    <property type="match status" value="1"/>
</dbReference>
<keyword evidence="4 7" id="KW-0418">Kinase</keyword>
<dbReference type="InterPro" id="IPR043129">
    <property type="entry name" value="ATPase_NBD"/>
</dbReference>
<dbReference type="Proteomes" id="UP000185663">
    <property type="component" value="Chromosome I"/>
</dbReference>
<dbReference type="InterPro" id="IPR018484">
    <property type="entry name" value="FGGY_N"/>
</dbReference>